<evidence type="ECO:0000259" key="3">
    <source>
        <dbReference type="Pfam" id="PF01757"/>
    </source>
</evidence>
<reference evidence="4 5" key="2">
    <citation type="submission" date="2012-06" db="EMBL/GenBank/DDBJ databases">
        <authorList>
            <person name="Fiebig A."/>
        </authorList>
    </citation>
    <scope>NUCLEOTIDE SEQUENCE [LARGE SCALE GENOMIC DNA]</scope>
    <source>
        <strain evidence="4 5">DFL-43</strain>
    </source>
</reference>
<evidence type="ECO:0000256" key="1">
    <source>
        <dbReference type="SAM" id="Phobius"/>
    </source>
</evidence>
<proteinExistence type="predicted"/>
<evidence type="ECO:0000256" key="2">
    <source>
        <dbReference type="SAM" id="SignalP"/>
    </source>
</evidence>
<evidence type="ECO:0000313" key="5">
    <source>
        <dbReference type="Proteomes" id="UP000004291"/>
    </source>
</evidence>
<dbReference type="EMBL" id="ABIA03000001">
    <property type="protein sequence ID" value="EDQ35329.2"/>
    <property type="molecule type" value="Genomic_DNA"/>
</dbReference>
<dbReference type="GO" id="GO:0016747">
    <property type="term" value="F:acyltransferase activity, transferring groups other than amino-acyl groups"/>
    <property type="evidence" value="ECO:0007669"/>
    <property type="project" value="InterPro"/>
</dbReference>
<reference evidence="4 5" key="1">
    <citation type="submission" date="2007-10" db="EMBL/GenBank/DDBJ databases">
        <authorList>
            <person name="Wagner-Dobler I."/>
            <person name="Ferriera S."/>
            <person name="Johnson J."/>
            <person name="Kravitz S."/>
            <person name="Beeson K."/>
            <person name="Sutton G."/>
            <person name="Rogers Y.-H."/>
            <person name="Friedman R."/>
            <person name="Frazier M."/>
            <person name="Venter J.C."/>
        </authorList>
    </citation>
    <scope>NUCLEOTIDE SEQUENCE [LARGE SCALE GENOMIC DNA]</scope>
    <source>
        <strain evidence="4 5">DFL-43</strain>
    </source>
</reference>
<dbReference type="InterPro" id="IPR002656">
    <property type="entry name" value="Acyl_transf_3_dom"/>
</dbReference>
<sequence>MKQNYRLFGAWRLLAALLVMAYHFAHHAPNPDPITDWFEHMLPLLDMFFIMSGFLIFEHYGAMRNDRDHYVRFLIKRLARLYPLHLATLSVFVLFAIAIHAGLLSSQGADSRYNLMALPSNLLLLQAWGVNSELTFNYVSWSLSGEWFAYLLFPLVLFAFSSGRVWGLALLLAFFVAILEFLDRGATEKYDFWFNTKLWAAYRIAADFVFGAMLCAIARQLDVPRHSQLLAWSILGLVFVAMFSDANIYLILGLFGVAIVLAALADKTGGDETAWLNPAASVMAVSFGIYLWHPVIELFAYSLIWNRILGIDDPLLFWLFMPIPALATIMVALYSARYLERPAGKWIERSLTKAWSERVLERKTA</sequence>
<feature type="transmembrane region" description="Helical" evidence="1">
    <location>
        <begin position="200"/>
        <end position="219"/>
    </location>
</feature>
<feature type="transmembrane region" description="Helical" evidence="1">
    <location>
        <begin position="147"/>
        <end position="179"/>
    </location>
</feature>
<dbReference type="HOGENOM" id="CLU_005679_2_1_5"/>
<dbReference type="STRING" id="411684.HPDFL43_19082"/>
<feature type="transmembrane region" description="Helical" evidence="1">
    <location>
        <begin position="315"/>
        <end position="336"/>
    </location>
</feature>
<accession>A9CV59</accession>
<dbReference type="GO" id="GO:0016020">
    <property type="term" value="C:membrane"/>
    <property type="evidence" value="ECO:0007669"/>
    <property type="project" value="TreeGrafter"/>
</dbReference>
<dbReference type="Proteomes" id="UP000004291">
    <property type="component" value="Chromosome"/>
</dbReference>
<keyword evidence="1" id="KW-0812">Transmembrane</keyword>
<feature type="domain" description="Acyltransferase 3" evidence="3">
    <location>
        <begin position="11"/>
        <end position="332"/>
    </location>
</feature>
<feature type="transmembrane region" description="Helical" evidence="1">
    <location>
        <begin position="81"/>
        <end position="103"/>
    </location>
</feature>
<name>A9CV59_HOEPD</name>
<keyword evidence="1" id="KW-0472">Membrane</keyword>
<comment type="caution">
    <text evidence="4">The sequence shown here is derived from an EMBL/GenBank/DDBJ whole genome shotgun (WGS) entry which is preliminary data.</text>
</comment>
<dbReference type="eggNOG" id="COG1835">
    <property type="taxonomic scope" value="Bacteria"/>
</dbReference>
<dbReference type="PANTHER" id="PTHR23028:SF53">
    <property type="entry name" value="ACYL_TRANSF_3 DOMAIN-CONTAINING PROTEIN"/>
    <property type="match status" value="1"/>
</dbReference>
<keyword evidence="4" id="KW-0808">Transferase</keyword>
<dbReference type="GO" id="GO:0000271">
    <property type="term" value="P:polysaccharide biosynthetic process"/>
    <property type="evidence" value="ECO:0007669"/>
    <property type="project" value="TreeGrafter"/>
</dbReference>
<keyword evidence="1" id="KW-1133">Transmembrane helix</keyword>
<feature type="signal peptide" evidence="2">
    <location>
        <begin position="1"/>
        <end position="27"/>
    </location>
</feature>
<organism evidence="4 5">
    <name type="scientific">Hoeflea phototrophica (strain DSM 17068 / NCIMB 14078 / DFL-43)</name>
    <dbReference type="NCBI Taxonomy" id="411684"/>
    <lineage>
        <taxon>Bacteria</taxon>
        <taxon>Pseudomonadati</taxon>
        <taxon>Pseudomonadota</taxon>
        <taxon>Alphaproteobacteria</taxon>
        <taxon>Hyphomicrobiales</taxon>
        <taxon>Rhizobiaceae</taxon>
        <taxon>Hoeflea</taxon>
    </lineage>
</organism>
<feature type="transmembrane region" description="Helical" evidence="1">
    <location>
        <begin position="41"/>
        <end position="60"/>
    </location>
</feature>
<gene>
    <name evidence="4" type="ORF">HPDFL43_19082</name>
</gene>
<dbReference type="RefSeq" id="WP_040449444.1">
    <property type="nucleotide sequence ID" value="NZ_CM002917.1"/>
</dbReference>
<keyword evidence="2" id="KW-0732">Signal</keyword>
<dbReference type="AlphaFoldDB" id="A9CV59"/>
<keyword evidence="5" id="KW-1185">Reference proteome</keyword>
<dbReference type="PANTHER" id="PTHR23028">
    <property type="entry name" value="ACETYLTRANSFERASE"/>
    <property type="match status" value="1"/>
</dbReference>
<protein>
    <submittedName>
        <fullName evidence="4">Putative acyltransferase</fullName>
    </submittedName>
</protein>
<evidence type="ECO:0000313" key="4">
    <source>
        <dbReference type="EMBL" id="EDQ35329.2"/>
    </source>
</evidence>
<feature type="chain" id="PRO_5002733578" evidence="2">
    <location>
        <begin position="28"/>
        <end position="365"/>
    </location>
</feature>
<dbReference type="InterPro" id="IPR050879">
    <property type="entry name" value="Acyltransferase_3"/>
</dbReference>
<dbReference type="Pfam" id="PF01757">
    <property type="entry name" value="Acyl_transf_3"/>
    <property type="match status" value="1"/>
</dbReference>
<feature type="transmembrane region" description="Helical" evidence="1">
    <location>
        <begin position="276"/>
        <end position="295"/>
    </location>
</feature>
<keyword evidence="4" id="KW-0012">Acyltransferase</keyword>
<feature type="transmembrane region" description="Helical" evidence="1">
    <location>
        <begin position="231"/>
        <end position="264"/>
    </location>
</feature>